<feature type="region of interest" description="Disordered" evidence="1">
    <location>
        <begin position="33"/>
        <end position="123"/>
    </location>
</feature>
<evidence type="ECO:0000256" key="1">
    <source>
        <dbReference type="SAM" id="MobiDB-lite"/>
    </source>
</evidence>
<sequence length="123" mass="13072">MPLTDHRQGVCSRVRSCEALAVSSVQETEQWHFTWGGESASPNRHLGDTPKHPSAPSSSRSSLLLRRDQKPTSPLEEMGPTPGLRNGETGPDGRLATDPGPATELQAQRSASGPQSVFLASAS</sequence>
<accession>A0ABN8ZNK7</accession>
<gene>
    <name evidence="2" type="ORF">MRATA1EN1_LOCUS22331</name>
</gene>
<feature type="compositionally biased region" description="Polar residues" evidence="1">
    <location>
        <begin position="105"/>
        <end position="115"/>
    </location>
</feature>
<protein>
    <submittedName>
        <fullName evidence="2">Uncharacterized protein</fullName>
    </submittedName>
</protein>
<name>A0ABN8ZNK7_RANTA</name>
<proteinExistence type="predicted"/>
<keyword evidence="3" id="KW-1185">Reference proteome</keyword>
<evidence type="ECO:0000313" key="3">
    <source>
        <dbReference type="Proteomes" id="UP001176941"/>
    </source>
</evidence>
<dbReference type="EMBL" id="OX459969">
    <property type="protein sequence ID" value="CAI9173369.1"/>
    <property type="molecule type" value="Genomic_DNA"/>
</dbReference>
<evidence type="ECO:0000313" key="2">
    <source>
        <dbReference type="EMBL" id="CAI9173369.1"/>
    </source>
</evidence>
<reference evidence="2" key="1">
    <citation type="submission" date="2023-04" db="EMBL/GenBank/DDBJ databases">
        <authorList>
            <consortium name="ELIXIR-Norway"/>
        </authorList>
    </citation>
    <scope>NUCLEOTIDE SEQUENCE [LARGE SCALE GENOMIC DNA]</scope>
</reference>
<dbReference type="Proteomes" id="UP001176941">
    <property type="component" value="Chromosome 33"/>
</dbReference>
<organism evidence="2 3">
    <name type="scientific">Rangifer tarandus platyrhynchus</name>
    <name type="common">Svalbard reindeer</name>
    <dbReference type="NCBI Taxonomy" id="3082113"/>
    <lineage>
        <taxon>Eukaryota</taxon>
        <taxon>Metazoa</taxon>
        <taxon>Chordata</taxon>
        <taxon>Craniata</taxon>
        <taxon>Vertebrata</taxon>
        <taxon>Euteleostomi</taxon>
        <taxon>Mammalia</taxon>
        <taxon>Eutheria</taxon>
        <taxon>Laurasiatheria</taxon>
        <taxon>Artiodactyla</taxon>
        <taxon>Ruminantia</taxon>
        <taxon>Pecora</taxon>
        <taxon>Cervidae</taxon>
        <taxon>Odocoileinae</taxon>
        <taxon>Rangifer</taxon>
    </lineage>
</organism>